<dbReference type="PANTHER" id="PTHR42031">
    <property type="entry name" value="KEY LIME PATHOGENICITY PROTEIN"/>
    <property type="match status" value="1"/>
</dbReference>
<reference evidence="3" key="1">
    <citation type="journal article" date="2020" name="bioRxiv">
        <title>Whole genome comparisons of ergot fungi reveals the divergence and evolution of species within the genus Claviceps are the result of varying mechanisms driving genome evolution and host range expansion.</title>
        <authorList>
            <person name="Wyka S.A."/>
            <person name="Mondo S.J."/>
            <person name="Liu M."/>
            <person name="Dettman J."/>
            <person name="Nalam V."/>
            <person name="Broders K.D."/>
        </authorList>
    </citation>
    <scope>NUCLEOTIDE SEQUENCE</scope>
    <source>
        <strain evidence="3">CCC 1102</strain>
    </source>
</reference>
<accession>A0A9P7SRH1</accession>
<protein>
    <recommendedName>
        <fullName evidence="2">DUF7896 domain-containing protein</fullName>
    </recommendedName>
</protein>
<dbReference type="Proteomes" id="UP000784919">
    <property type="component" value="Unassembled WGS sequence"/>
</dbReference>
<dbReference type="EMBL" id="SRPS01000064">
    <property type="protein sequence ID" value="KAG5971049.1"/>
    <property type="molecule type" value="Genomic_DNA"/>
</dbReference>
<evidence type="ECO:0000256" key="1">
    <source>
        <dbReference type="SAM" id="MobiDB-lite"/>
    </source>
</evidence>
<feature type="region of interest" description="Disordered" evidence="1">
    <location>
        <begin position="297"/>
        <end position="332"/>
    </location>
</feature>
<sequence length="386" mass="42897">MTIYGTTWPSEEDVNCNMDSEQLHHNLDSAGNFLPSHEEHNQPWIPPVMIPGTLNEAGVINGEALENLSSSWAPIDDARPQYPGNLSMATTDAAHAIDPYSMFNRNGDFFASSVNDAFWWHPYHDLSDTSPEYGAMPFSQAEPPMQRLETNVNAASTAWLYFNTELSPPDVETSNQPETETANVSNLELGDSPSVLEAASPTRHAPKGKNGTQRIHGPRLFCPDCAERPNGFRGNHELERHRKAKHQACVKRFVCRDPTEAGLVSKLSALQPLSECKNCAKGKVYKRDYNAAAHLLNGHFKNKPLPPRNRNSVKKPRGEKRGGKAGRNQDSMIGLNDLRPWIMEFTVNLGEDCKASNGEQRFMDDDAAKFANKYAEIANHADIARC</sequence>
<dbReference type="PANTHER" id="PTHR42031:SF1">
    <property type="entry name" value="KEY LIME PATHOGENICITY PROTEIN"/>
    <property type="match status" value="1"/>
</dbReference>
<proteinExistence type="predicted"/>
<gene>
    <name evidence="3" type="ORF">E4U56_007129</name>
</gene>
<feature type="compositionally biased region" description="Polar residues" evidence="1">
    <location>
        <begin position="172"/>
        <end position="186"/>
    </location>
</feature>
<dbReference type="InterPro" id="IPR057218">
    <property type="entry name" value="DUF7896"/>
</dbReference>
<comment type="caution">
    <text evidence="3">The sequence shown here is derived from an EMBL/GenBank/DDBJ whole genome shotgun (WGS) entry which is preliminary data.</text>
</comment>
<name>A0A9P7SRH1_9HYPO</name>
<dbReference type="Pfam" id="PF25438">
    <property type="entry name" value="DUF7896"/>
    <property type="match status" value="1"/>
</dbReference>
<dbReference type="AlphaFoldDB" id="A0A9P7SRH1"/>
<organism evidence="3 4">
    <name type="scientific">Claviceps arundinis</name>
    <dbReference type="NCBI Taxonomy" id="1623583"/>
    <lineage>
        <taxon>Eukaryota</taxon>
        <taxon>Fungi</taxon>
        <taxon>Dikarya</taxon>
        <taxon>Ascomycota</taxon>
        <taxon>Pezizomycotina</taxon>
        <taxon>Sordariomycetes</taxon>
        <taxon>Hypocreomycetidae</taxon>
        <taxon>Hypocreales</taxon>
        <taxon>Clavicipitaceae</taxon>
        <taxon>Claviceps</taxon>
    </lineage>
</organism>
<evidence type="ECO:0000313" key="4">
    <source>
        <dbReference type="Proteomes" id="UP000784919"/>
    </source>
</evidence>
<feature type="region of interest" description="Disordered" evidence="1">
    <location>
        <begin position="167"/>
        <end position="191"/>
    </location>
</feature>
<evidence type="ECO:0000259" key="2">
    <source>
        <dbReference type="Pfam" id="PF25438"/>
    </source>
</evidence>
<evidence type="ECO:0000313" key="3">
    <source>
        <dbReference type="EMBL" id="KAG5971049.1"/>
    </source>
</evidence>
<dbReference type="OrthoDB" id="5377599at2759"/>
<feature type="domain" description="DUF7896" evidence="2">
    <location>
        <begin position="250"/>
        <end position="344"/>
    </location>
</feature>